<feature type="region of interest" description="Disordered" evidence="1">
    <location>
        <begin position="116"/>
        <end position="140"/>
    </location>
</feature>
<gene>
    <name evidence="2" type="ORF">AAFF_G00150170</name>
</gene>
<evidence type="ECO:0000313" key="3">
    <source>
        <dbReference type="Proteomes" id="UP001221898"/>
    </source>
</evidence>
<reference evidence="2" key="1">
    <citation type="journal article" date="2023" name="Science">
        <title>Genome structures resolve the early diversification of teleost fishes.</title>
        <authorList>
            <person name="Parey E."/>
            <person name="Louis A."/>
            <person name="Montfort J."/>
            <person name="Bouchez O."/>
            <person name="Roques C."/>
            <person name="Iampietro C."/>
            <person name="Lluch J."/>
            <person name="Castinel A."/>
            <person name="Donnadieu C."/>
            <person name="Desvignes T."/>
            <person name="Floi Bucao C."/>
            <person name="Jouanno E."/>
            <person name="Wen M."/>
            <person name="Mejri S."/>
            <person name="Dirks R."/>
            <person name="Jansen H."/>
            <person name="Henkel C."/>
            <person name="Chen W.J."/>
            <person name="Zahm M."/>
            <person name="Cabau C."/>
            <person name="Klopp C."/>
            <person name="Thompson A.W."/>
            <person name="Robinson-Rechavi M."/>
            <person name="Braasch I."/>
            <person name="Lecointre G."/>
            <person name="Bobe J."/>
            <person name="Postlethwait J.H."/>
            <person name="Berthelot C."/>
            <person name="Roest Crollius H."/>
            <person name="Guiguen Y."/>
        </authorList>
    </citation>
    <scope>NUCLEOTIDE SEQUENCE</scope>
    <source>
        <strain evidence="2">NC1722</strain>
    </source>
</reference>
<accession>A0AAD7R0L0</accession>
<proteinExistence type="predicted"/>
<keyword evidence="3" id="KW-1185">Reference proteome</keyword>
<dbReference type="Proteomes" id="UP001221898">
    <property type="component" value="Unassembled WGS sequence"/>
</dbReference>
<protein>
    <submittedName>
        <fullName evidence="2">Uncharacterized protein</fullName>
    </submittedName>
</protein>
<dbReference type="EMBL" id="JAINUG010002056">
    <property type="protein sequence ID" value="KAJ8351110.1"/>
    <property type="molecule type" value="Genomic_DNA"/>
</dbReference>
<organism evidence="2 3">
    <name type="scientific">Aldrovandia affinis</name>
    <dbReference type="NCBI Taxonomy" id="143900"/>
    <lineage>
        <taxon>Eukaryota</taxon>
        <taxon>Metazoa</taxon>
        <taxon>Chordata</taxon>
        <taxon>Craniata</taxon>
        <taxon>Vertebrata</taxon>
        <taxon>Euteleostomi</taxon>
        <taxon>Actinopterygii</taxon>
        <taxon>Neopterygii</taxon>
        <taxon>Teleostei</taxon>
        <taxon>Notacanthiformes</taxon>
        <taxon>Halosauridae</taxon>
        <taxon>Aldrovandia</taxon>
    </lineage>
</organism>
<sequence length="166" mass="17254">MSKVQTAGMISASASSAGLNLALEIVGVEFRWLEAQHRPGPPARSPTVSAGACVIYGASEPVTTSPNHHRISSRHLAGGFSAETFDPVVVPSPHWSRSELRFLEQPAPGTLARPCSVLSPTPNSSVPEESATSLPPPPAPVVIPSERVLAVESTGEKFFGADPPGS</sequence>
<comment type="caution">
    <text evidence="2">The sequence shown here is derived from an EMBL/GenBank/DDBJ whole genome shotgun (WGS) entry which is preliminary data.</text>
</comment>
<evidence type="ECO:0000256" key="1">
    <source>
        <dbReference type="SAM" id="MobiDB-lite"/>
    </source>
</evidence>
<name>A0AAD7R0L0_9TELE</name>
<dbReference type="AlphaFoldDB" id="A0AAD7R0L0"/>
<evidence type="ECO:0000313" key="2">
    <source>
        <dbReference type="EMBL" id="KAJ8351110.1"/>
    </source>
</evidence>